<feature type="compositionally biased region" description="Basic residues" evidence="1">
    <location>
        <begin position="64"/>
        <end position="84"/>
    </location>
</feature>
<accession>A0A914UQ11</accession>
<feature type="region of interest" description="Disordered" evidence="1">
    <location>
        <begin position="1"/>
        <end position="84"/>
    </location>
</feature>
<evidence type="ECO:0000256" key="1">
    <source>
        <dbReference type="SAM" id="MobiDB-lite"/>
    </source>
</evidence>
<feature type="region of interest" description="Disordered" evidence="1">
    <location>
        <begin position="264"/>
        <end position="287"/>
    </location>
</feature>
<feature type="compositionally biased region" description="Basic and acidic residues" evidence="1">
    <location>
        <begin position="273"/>
        <end position="282"/>
    </location>
</feature>
<evidence type="ECO:0000313" key="3">
    <source>
        <dbReference type="WBParaSite" id="PSAMB.scaffold116size76799.g2344.t1"/>
    </source>
</evidence>
<name>A0A914UQ11_9BILA</name>
<keyword evidence="2" id="KW-1185">Reference proteome</keyword>
<dbReference type="WBParaSite" id="PSAMB.scaffold116size76799.g2344.t1">
    <property type="protein sequence ID" value="PSAMB.scaffold116size76799.g2344.t1"/>
    <property type="gene ID" value="PSAMB.scaffold116size76799.g2344"/>
</dbReference>
<feature type="compositionally biased region" description="Polar residues" evidence="1">
    <location>
        <begin position="19"/>
        <end position="29"/>
    </location>
</feature>
<dbReference type="Proteomes" id="UP000887566">
    <property type="component" value="Unplaced"/>
</dbReference>
<protein>
    <submittedName>
        <fullName evidence="3">Uncharacterized protein</fullName>
    </submittedName>
</protein>
<sequence>MGAGEPLAASEQTPPPMKSASSVYSSALNGQRHLRKHTRQPTTTGRRLGVPPPRTSSPANASRPTRRTTRRRYISAVRSTKRAAPRATQTFITSCWRTSASAPSARRPLPARDRCELIFLRRRKGIECPNAAQYRARLPSTVASGRQAKASSPISTAATAISTGITVWADGDTAQIRTTTAIVWEQRRAESSVYTISVRSRVGARRSARCARLVDGAGGGRTGPSCYLHRLTRAATMSRDGRPDLGQPTVDLSLILPAADRAYSETAPQTGDRPTRPPDHPPVECAADCSVDGRVSWRRAPHRP</sequence>
<evidence type="ECO:0000313" key="2">
    <source>
        <dbReference type="Proteomes" id="UP000887566"/>
    </source>
</evidence>
<proteinExistence type="predicted"/>
<dbReference type="AlphaFoldDB" id="A0A914UQ11"/>
<reference evidence="3" key="1">
    <citation type="submission" date="2022-11" db="UniProtKB">
        <authorList>
            <consortium name="WormBaseParasite"/>
        </authorList>
    </citation>
    <scope>IDENTIFICATION</scope>
</reference>
<organism evidence="2 3">
    <name type="scientific">Plectus sambesii</name>
    <dbReference type="NCBI Taxonomy" id="2011161"/>
    <lineage>
        <taxon>Eukaryota</taxon>
        <taxon>Metazoa</taxon>
        <taxon>Ecdysozoa</taxon>
        <taxon>Nematoda</taxon>
        <taxon>Chromadorea</taxon>
        <taxon>Plectida</taxon>
        <taxon>Plectina</taxon>
        <taxon>Plectoidea</taxon>
        <taxon>Plectidae</taxon>
        <taxon>Plectus</taxon>
    </lineage>
</organism>